<reference evidence="4 5" key="1">
    <citation type="submission" date="2020-02" db="EMBL/GenBank/DDBJ databases">
        <title>Genome sequencing for Kineobactrum sp. M2.</title>
        <authorList>
            <person name="Park S.-J."/>
        </authorList>
    </citation>
    <scope>NUCLEOTIDE SEQUENCE [LARGE SCALE GENOMIC DNA]</scope>
    <source>
        <strain evidence="4 5">M2</strain>
    </source>
</reference>
<protein>
    <submittedName>
        <fullName evidence="4">Type IV pilus biogenesis/stability protein PilW</fullName>
    </submittedName>
</protein>
<dbReference type="Proteomes" id="UP000477680">
    <property type="component" value="Chromosome"/>
</dbReference>
<evidence type="ECO:0000313" key="4">
    <source>
        <dbReference type="EMBL" id="QIB66941.1"/>
    </source>
</evidence>
<dbReference type="RefSeq" id="WP_163496371.1">
    <property type="nucleotide sequence ID" value="NZ_CP048711.1"/>
</dbReference>
<dbReference type="Pfam" id="PF00515">
    <property type="entry name" value="TPR_1"/>
    <property type="match status" value="1"/>
</dbReference>
<dbReference type="EMBL" id="CP048711">
    <property type="protein sequence ID" value="QIB66941.1"/>
    <property type="molecule type" value="Genomic_DNA"/>
</dbReference>
<proteinExistence type="predicted"/>
<evidence type="ECO:0000256" key="3">
    <source>
        <dbReference type="PROSITE-ProRule" id="PRU00339"/>
    </source>
</evidence>
<dbReference type="NCBIfam" id="TIGR02521">
    <property type="entry name" value="type_IV_pilW"/>
    <property type="match status" value="1"/>
</dbReference>
<dbReference type="InterPro" id="IPR052346">
    <property type="entry name" value="O-mannosyl-transferase_TMTC"/>
</dbReference>
<evidence type="ECO:0000256" key="2">
    <source>
        <dbReference type="ARBA" id="ARBA00022803"/>
    </source>
</evidence>
<dbReference type="AlphaFoldDB" id="A0A6C0U4A5"/>
<dbReference type="GO" id="GO:0030968">
    <property type="term" value="P:endoplasmic reticulum unfolded protein response"/>
    <property type="evidence" value="ECO:0007669"/>
    <property type="project" value="TreeGrafter"/>
</dbReference>
<sequence>MIRSGRRRLPWQITGLLLALGCAGCVTNTGRVFTDAPEPQKALERRVELARNYIGEGDWDNAKRNLAQAAAIDGSNAEVHEAFALVYQSTGEKELAEESFRKAIRLNRKFSRARNNYAAFLFAEQRYQEAERELEQVVQDPLYTARPRAYMNLGLCRLQLDKPREAEQAFSRALSMDRTNTVALLEMAILRYDAGDYSAAGRYYGVYRTAVRRQSARGLWLGIRLAQATGDRNAEGSYVLALGSLYPDSPEYREFLQARQDGK</sequence>
<dbReference type="Pfam" id="PF13181">
    <property type="entry name" value="TPR_8"/>
    <property type="match status" value="1"/>
</dbReference>
<dbReference type="InterPro" id="IPR019734">
    <property type="entry name" value="TPR_rpt"/>
</dbReference>
<dbReference type="PANTHER" id="PTHR44227:SF3">
    <property type="entry name" value="PROTEIN O-MANNOSYL-TRANSFERASE TMTC4"/>
    <property type="match status" value="1"/>
</dbReference>
<evidence type="ECO:0000313" key="5">
    <source>
        <dbReference type="Proteomes" id="UP000477680"/>
    </source>
</evidence>
<dbReference type="PROSITE" id="PS50005">
    <property type="entry name" value="TPR"/>
    <property type="match status" value="2"/>
</dbReference>
<dbReference type="GO" id="GO:0000030">
    <property type="term" value="F:mannosyltransferase activity"/>
    <property type="evidence" value="ECO:0007669"/>
    <property type="project" value="TreeGrafter"/>
</dbReference>
<keyword evidence="5" id="KW-1185">Reference proteome</keyword>
<dbReference type="Gene3D" id="1.25.40.10">
    <property type="entry name" value="Tetratricopeptide repeat domain"/>
    <property type="match status" value="1"/>
</dbReference>
<evidence type="ECO:0000256" key="1">
    <source>
        <dbReference type="ARBA" id="ARBA00022737"/>
    </source>
</evidence>
<accession>A0A6C0U4A5</accession>
<dbReference type="PROSITE" id="PS51257">
    <property type="entry name" value="PROKAR_LIPOPROTEIN"/>
    <property type="match status" value="1"/>
</dbReference>
<name>A0A6C0U4A5_9GAMM</name>
<dbReference type="SUPFAM" id="SSF48452">
    <property type="entry name" value="TPR-like"/>
    <property type="match status" value="1"/>
</dbReference>
<keyword evidence="1" id="KW-0677">Repeat</keyword>
<dbReference type="InterPro" id="IPR011990">
    <property type="entry name" value="TPR-like_helical_dom_sf"/>
</dbReference>
<dbReference type="GO" id="GO:0035269">
    <property type="term" value="P:protein O-linked glycosylation via mannose"/>
    <property type="evidence" value="ECO:0007669"/>
    <property type="project" value="TreeGrafter"/>
</dbReference>
<dbReference type="InterPro" id="IPR013360">
    <property type="entry name" value="Pilus_4_PilW"/>
</dbReference>
<feature type="repeat" description="TPR" evidence="3">
    <location>
        <begin position="147"/>
        <end position="180"/>
    </location>
</feature>
<organism evidence="4 5">
    <name type="scientific">Kineobactrum salinum</name>
    <dbReference type="NCBI Taxonomy" id="2708301"/>
    <lineage>
        <taxon>Bacteria</taxon>
        <taxon>Pseudomonadati</taxon>
        <taxon>Pseudomonadota</taxon>
        <taxon>Gammaproteobacteria</taxon>
        <taxon>Cellvibrionales</taxon>
        <taxon>Halieaceae</taxon>
        <taxon>Kineobactrum</taxon>
    </lineage>
</organism>
<feature type="repeat" description="TPR" evidence="3">
    <location>
        <begin position="77"/>
        <end position="110"/>
    </location>
</feature>
<dbReference type="SMART" id="SM00028">
    <property type="entry name" value="TPR"/>
    <property type="match status" value="3"/>
</dbReference>
<keyword evidence="2 3" id="KW-0802">TPR repeat</keyword>
<dbReference type="KEGG" id="kim:G3T16_17635"/>
<gene>
    <name evidence="4" type="primary">pilW</name>
    <name evidence="4" type="ORF">G3T16_17635</name>
</gene>
<dbReference type="PANTHER" id="PTHR44227">
    <property type="match status" value="1"/>
</dbReference>